<name>A0A5P3VFY9_9BURK</name>
<evidence type="ECO:0000256" key="6">
    <source>
        <dbReference type="ARBA" id="ARBA00023244"/>
    </source>
</evidence>
<dbReference type="InterPro" id="IPR050161">
    <property type="entry name" value="Siro_Cobalamin_biosynth"/>
</dbReference>
<evidence type="ECO:0000256" key="5">
    <source>
        <dbReference type="ARBA" id="ARBA00022691"/>
    </source>
</evidence>
<keyword evidence="3 9" id="KW-0489">Methyltransferase</keyword>
<accession>A0A5P3VFY9</accession>
<dbReference type="InterPro" id="IPR000878">
    <property type="entry name" value="4pyrrol_Mease"/>
</dbReference>
<dbReference type="Gene3D" id="3.40.1010.10">
    <property type="entry name" value="Cobalt-precorrin-4 Transmethylase, Domain 1"/>
    <property type="match status" value="1"/>
</dbReference>
<keyword evidence="6" id="KW-0627">Porphyrin biosynthesis</keyword>
<evidence type="ECO:0000256" key="7">
    <source>
        <dbReference type="ARBA" id="ARBA00025705"/>
    </source>
</evidence>
<organism evidence="9 10">
    <name type="scientific">Cupriavidus oxalaticus</name>
    <dbReference type="NCBI Taxonomy" id="96344"/>
    <lineage>
        <taxon>Bacteria</taxon>
        <taxon>Pseudomonadati</taxon>
        <taxon>Pseudomonadota</taxon>
        <taxon>Betaproteobacteria</taxon>
        <taxon>Burkholderiales</taxon>
        <taxon>Burkholderiaceae</taxon>
        <taxon>Cupriavidus</taxon>
    </lineage>
</organism>
<comment type="pathway">
    <text evidence="7">Porphyrin-containing compound metabolism; siroheme biosynthesis; precorrin-2 from uroporphyrinogen III: step 1/1.</text>
</comment>
<evidence type="ECO:0000313" key="9">
    <source>
        <dbReference type="EMBL" id="QEZ43809.1"/>
    </source>
</evidence>
<dbReference type="Gene3D" id="3.30.950.10">
    <property type="entry name" value="Methyltransferase, Cobalt-precorrin-4 Transmethylase, Domain 2"/>
    <property type="match status" value="1"/>
</dbReference>
<dbReference type="EC" id="2.1.1.107" evidence="2"/>
<dbReference type="NCBIfam" id="TIGR01469">
    <property type="entry name" value="cobA_cysG_Cterm"/>
    <property type="match status" value="1"/>
</dbReference>
<dbReference type="EMBL" id="CP032518">
    <property type="protein sequence ID" value="QEZ43809.1"/>
    <property type="molecule type" value="Genomic_DNA"/>
</dbReference>
<keyword evidence="5" id="KW-0949">S-adenosyl-L-methionine</keyword>
<proteinExistence type="inferred from homology"/>
<dbReference type="UniPathway" id="UPA00262">
    <property type="reaction ID" value="UER00211"/>
</dbReference>
<dbReference type="NCBIfam" id="NF004790">
    <property type="entry name" value="PRK06136.1"/>
    <property type="match status" value="1"/>
</dbReference>
<dbReference type="AlphaFoldDB" id="A0A5P3VFY9"/>
<dbReference type="Proteomes" id="UP000325743">
    <property type="component" value="Chromosome 1"/>
</dbReference>
<evidence type="ECO:0000256" key="4">
    <source>
        <dbReference type="ARBA" id="ARBA00022679"/>
    </source>
</evidence>
<evidence type="ECO:0000256" key="1">
    <source>
        <dbReference type="ARBA" id="ARBA00005879"/>
    </source>
</evidence>
<evidence type="ECO:0000313" key="10">
    <source>
        <dbReference type="Proteomes" id="UP000325743"/>
    </source>
</evidence>
<feature type="domain" description="Tetrapyrrole methylase" evidence="8">
    <location>
        <begin position="9"/>
        <end position="218"/>
    </location>
</feature>
<dbReference type="PANTHER" id="PTHR45790">
    <property type="entry name" value="SIROHEME SYNTHASE-RELATED"/>
    <property type="match status" value="1"/>
</dbReference>
<dbReference type="InterPro" id="IPR014776">
    <property type="entry name" value="4pyrrole_Mease_sub2"/>
</dbReference>
<dbReference type="Pfam" id="PF00590">
    <property type="entry name" value="TP_methylase"/>
    <property type="match status" value="1"/>
</dbReference>
<dbReference type="PANTHER" id="PTHR45790:SF3">
    <property type="entry name" value="S-ADENOSYL-L-METHIONINE-DEPENDENT UROPORPHYRINOGEN III METHYLTRANSFERASE, CHLOROPLASTIC"/>
    <property type="match status" value="1"/>
</dbReference>
<protein>
    <recommendedName>
        <fullName evidence="2">uroporphyrinogen-III C-methyltransferase</fullName>
        <ecNumber evidence="2">2.1.1.107</ecNumber>
    </recommendedName>
</protein>
<dbReference type="GO" id="GO:0004851">
    <property type="term" value="F:uroporphyrin-III C-methyltransferase activity"/>
    <property type="evidence" value="ECO:0007669"/>
    <property type="project" value="UniProtKB-EC"/>
</dbReference>
<reference evidence="9 10" key="1">
    <citation type="submission" date="2018-09" db="EMBL/GenBank/DDBJ databases">
        <title>Complete genome sequence of Cupriavidus oxalaticus T2, a bacterium capable of phenol tolerance and degradation.</title>
        <authorList>
            <person name="Yan J."/>
        </authorList>
    </citation>
    <scope>NUCLEOTIDE SEQUENCE [LARGE SCALE GENOMIC DNA]</scope>
    <source>
        <strain evidence="9 10">T2</strain>
    </source>
</reference>
<gene>
    <name evidence="9" type="primary">cobA</name>
    <name evidence="9" type="ORF">D2917_05870</name>
</gene>
<keyword evidence="4 9" id="KW-0808">Transferase</keyword>
<dbReference type="InterPro" id="IPR035996">
    <property type="entry name" value="4pyrrol_Methylase_sf"/>
</dbReference>
<dbReference type="GO" id="GO:0032259">
    <property type="term" value="P:methylation"/>
    <property type="evidence" value="ECO:0007669"/>
    <property type="project" value="UniProtKB-KW"/>
</dbReference>
<dbReference type="InterPro" id="IPR014777">
    <property type="entry name" value="4pyrrole_Mease_sub1"/>
</dbReference>
<evidence type="ECO:0000256" key="3">
    <source>
        <dbReference type="ARBA" id="ARBA00022603"/>
    </source>
</evidence>
<dbReference type="GO" id="GO:0019354">
    <property type="term" value="P:siroheme biosynthetic process"/>
    <property type="evidence" value="ECO:0007669"/>
    <property type="project" value="UniProtKB-UniPathway"/>
</dbReference>
<dbReference type="FunFam" id="3.40.1010.10:FF:000001">
    <property type="entry name" value="Siroheme synthase"/>
    <property type="match status" value="1"/>
</dbReference>
<sequence>MNSPLKPGKVWLVGVGPGSPDLVTVRAVRALAAADVWLVDDLVAPEMSCYARPGTHVEWVGKRGGRCSVTQARIQQLTLQHALAGRTVARVKGGDPLLFGRGGEEAAFLRAHGVPVEVVNGISSGMAAAQALGVALTHRAHCHGVTFVTGHTSEHGSPDWEALVRGGTTLVIYMGMSRLAAIRDGLLAAGMRPDMPAAVVMHAGGAEQRSWTGTVQALAEALAAGMASPAVVLVGGVVAEAMALSSELPSELPSTVPAVP</sequence>
<evidence type="ECO:0000256" key="2">
    <source>
        <dbReference type="ARBA" id="ARBA00012162"/>
    </source>
</evidence>
<dbReference type="CDD" id="cd11642">
    <property type="entry name" value="SUMT"/>
    <property type="match status" value="1"/>
</dbReference>
<comment type="similarity">
    <text evidence="1">Belongs to the precorrin methyltransferase family.</text>
</comment>
<dbReference type="RefSeq" id="WP_151069939.1">
    <property type="nucleotide sequence ID" value="NZ_CP032518.1"/>
</dbReference>
<evidence type="ECO:0000259" key="8">
    <source>
        <dbReference type="Pfam" id="PF00590"/>
    </source>
</evidence>
<dbReference type="InterPro" id="IPR006366">
    <property type="entry name" value="CobA/CysG_C"/>
</dbReference>
<dbReference type="SUPFAM" id="SSF53790">
    <property type="entry name" value="Tetrapyrrole methylase"/>
    <property type="match status" value="1"/>
</dbReference>